<accession>J4UAU2</accession>
<keyword evidence="5" id="KW-0560">Oxidoreductase</keyword>
<keyword evidence="6" id="KW-0520">NAD</keyword>
<dbReference type="OrthoDB" id="1879366at2759"/>
<dbReference type="EMBL" id="ALBS01000223">
    <property type="protein sequence ID" value="EJT47915.1"/>
    <property type="molecule type" value="Genomic_DNA"/>
</dbReference>
<dbReference type="CDD" id="cd08297">
    <property type="entry name" value="CAD3"/>
    <property type="match status" value="1"/>
</dbReference>
<dbReference type="HOGENOM" id="CLU_026673_20_1_1"/>
<dbReference type="SUPFAM" id="SSF51735">
    <property type="entry name" value="NAD(P)-binding Rossmann-fold domains"/>
    <property type="match status" value="1"/>
</dbReference>
<dbReference type="InterPro" id="IPR013149">
    <property type="entry name" value="ADH-like_C"/>
</dbReference>
<organism evidence="9 10">
    <name type="scientific">Trichosporon asahii var. asahii (strain ATCC 90039 / CBS 2479 / JCM 2466 / KCTC 7840 / NBRC 103889/ NCYC 2677 / UAMH 7654)</name>
    <name type="common">Yeast</name>
    <dbReference type="NCBI Taxonomy" id="1186058"/>
    <lineage>
        <taxon>Eukaryota</taxon>
        <taxon>Fungi</taxon>
        <taxon>Dikarya</taxon>
        <taxon>Basidiomycota</taxon>
        <taxon>Agaricomycotina</taxon>
        <taxon>Tremellomycetes</taxon>
        <taxon>Trichosporonales</taxon>
        <taxon>Trichosporonaceae</taxon>
        <taxon>Trichosporon</taxon>
    </lineage>
</organism>
<protein>
    <submittedName>
        <fullName evidence="9">Alcohol dehydrogenase</fullName>
    </submittedName>
</protein>
<dbReference type="Pfam" id="PF08240">
    <property type="entry name" value="ADH_N"/>
    <property type="match status" value="1"/>
</dbReference>
<evidence type="ECO:0000313" key="10">
    <source>
        <dbReference type="Proteomes" id="UP000002748"/>
    </source>
</evidence>
<dbReference type="GO" id="GO:0004022">
    <property type="term" value="F:alcohol dehydrogenase (NAD+) activity"/>
    <property type="evidence" value="ECO:0007669"/>
    <property type="project" value="TreeGrafter"/>
</dbReference>
<feature type="domain" description="Enoyl reductase (ER)" evidence="8">
    <location>
        <begin position="16"/>
        <end position="361"/>
    </location>
</feature>
<evidence type="ECO:0000256" key="1">
    <source>
        <dbReference type="ARBA" id="ARBA00001947"/>
    </source>
</evidence>
<evidence type="ECO:0000256" key="4">
    <source>
        <dbReference type="ARBA" id="ARBA00022833"/>
    </source>
</evidence>
<dbReference type="Gene3D" id="3.90.180.10">
    <property type="entry name" value="Medium-chain alcohol dehydrogenases, catalytic domain"/>
    <property type="match status" value="1"/>
</dbReference>
<comment type="cofactor">
    <cofactor evidence="1 7">
        <name>Zn(2+)</name>
        <dbReference type="ChEBI" id="CHEBI:29105"/>
    </cofactor>
</comment>
<dbReference type="GO" id="GO:0005737">
    <property type="term" value="C:cytoplasm"/>
    <property type="evidence" value="ECO:0007669"/>
    <property type="project" value="TreeGrafter"/>
</dbReference>
<dbReference type="Pfam" id="PF00107">
    <property type="entry name" value="ADH_zinc_N"/>
    <property type="match status" value="1"/>
</dbReference>
<dbReference type="Gene3D" id="3.40.50.720">
    <property type="entry name" value="NAD(P)-binding Rossmann-like Domain"/>
    <property type="match status" value="1"/>
</dbReference>
<evidence type="ECO:0000256" key="3">
    <source>
        <dbReference type="ARBA" id="ARBA00022723"/>
    </source>
</evidence>
<dbReference type="RefSeq" id="XP_014179078.1">
    <property type="nucleotide sequence ID" value="XM_014323603.1"/>
</dbReference>
<keyword evidence="3 7" id="KW-0479">Metal-binding</keyword>
<comment type="similarity">
    <text evidence="2 7">Belongs to the zinc-containing alcohol dehydrogenase family.</text>
</comment>
<evidence type="ECO:0000259" key="8">
    <source>
        <dbReference type="SMART" id="SM00829"/>
    </source>
</evidence>
<dbReference type="GeneID" id="25986663"/>
<dbReference type="InterPro" id="IPR020843">
    <property type="entry name" value="ER"/>
</dbReference>
<dbReference type="InterPro" id="IPR002328">
    <property type="entry name" value="ADH_Zn_CS"/>
</dbReference>
<sequence>MTADVPKVCRAAPAVGAGKPDYKIVCREDYPVPTPGEGELLVNLEYCGICQSDHHQFAGDWHGIQPAEGVDCTGHEGAGRVVAVGPKVTQFKVGDKVGLTPVYKTCNDKLGQELCEMCQRGHETICFNKVYLAMGVNGTYTSYPLISEQWAIRIPDGVPMEQAAPFMCSGGTAYTAVKAAGLKKGEWLAVFGAGGGVGHMVVQFAHAQGFKVIGIDVGEDKAKVVKEAGGDHFVDATNPNAIEEVKKLTGDGLGTHAVIVTAGNGKAYAAAPYVLRPLGVQVTVGLPANGEAIAGADPGYIVFMGITIKGILVTTRKDMEEALEYLKNGQVKEHITVYPFSYFPEALANVAASKTNGRQVIEFLRD</sequence>
<dbReference type="Proteomes" id="UP000002748">
    <property type="component" value="Unassembled WGS sequence"/>
</dbReference>
<dbReference type="InterPro" id="IPR013154">
    <property type="entry name" value="ADH-like_N"/>
</dbReference>
<evidence type="ECO:0000313" key="9">
    <source>
        <dbReference type="EMBL" id="EJT47915.1"/>
    </source>
</evidence>
<evidence type="ECO:0000256" key="2">
    <source>
        <dbReference type="ARBA" id="ARBA00008072"/>
    </source>
</evidence>
<name>J4UAU2_TRIAS</name>
<evidence type="ECO:0000256" key="5">
    <source>
        <dbReference type="ARBA" id="ARBA00023002"/>
    </source>
</evidence>
<dbReference type="FunFam" id="3.40.50.720:FF:000039">
    <property type="entry name" value="Alcohol dehydrogenase AdhP"/>
    <property type="match status" value="1"/>
</dbReference>
<dbReference type="PANTHER" id="PTHR42940:SF1">
    <property type="entry name" value="ENOYL REDUCTASE (ER) DOMAIN-CONTAINING PROTEIN"/>
    <property type="match status" value="1"/>
</dbReference>
<gene>
    <name evidence="9" type="ORF">A1Q1_03150</name>
</gene>
<evidence type="ECO:0000256" key="6">
    <source>
        <dbReference type="ARBA" id="ARBA00023027"/>
    </source>
</evidence>
<dbReference type="PANTHER" id="PTHR42940">
    <property type="entry name" value="ALCOHOL DEHYDROGENASE 1-RELATED"/>
    <property type="match status" value="1"/>
</dbReference>
<reference evidence="9 10" key="1">
    <citation type="journal article" date="2012" name="Eukaryot. Cell">
        <title>Draft genome sequence of CBS 2479, the standard type strain of Trichosporon asahii.</title>
        <authorList>
            <person name="Yang R.Y."/>
            <person name="Li H.T."/>
            <person name="Zhu H."/>
            <person name="Zhou G.P."/>
            <person name="Wang M."/>
            <person name="Wang L."/>
        </authorList>
    </citation>
    <scope>NUCLEOTIDE SEQUENCE [LARGE SCALE GENOMIC DNA]</scope>
    <source>
        <strain evidence="10">ATCC 90039 / CBS 2479 / JCM 2466 / KCTC 7840 / NCYC 2677 / UAMH 7654</strain>
    </source>
</reference>
<dbReference type="InterPro" id="IPR036291">
    <property type="entry name" value="NAD(P)-bd_dom_sf"/>
</dbReference>
<dbReference type="InterPro" id="IPR011032">
    <property type="entry name" value="GroES-like_sf"/>
</dbReference>
<dbReference type="SMART" id="SM00829">
    <property type="entry name" value="PKS_ER"/>
    <property type="match status" value="1"/>
</dbReference>
<evidence type="ECO:0000256" key="7">
    <source>
        <dbReference type="RuleBase" id="RU361277"/>
    </source>
</evidence>
<dbReference type="SUPFAM" id="SSF50129">
    <property type="entry name" value="GroES-like"/>
    <property type="match status" value="1"/>
</dbReference>
<dbReference type="AlphaFoldDB" id="J4UAU2"/>
<comment type="caution">
    <text evidence="9">The sequence shown here is derived from an EMBL/GenBank/DDBJ whole genome shotgun (WGS) entry which is preliminary data.</text>
</comment>
<dbReference type="KEGG" id="tasa:A1Q1_03150"/>
<keyword evidence="4 7" id="KW-0862">Zinc</keyword>
<proteinExistence type="inferred from homology"/>
<dbReference type="PROSITE" id="PS00059">
    <property type="entry name" value="ADH_ZINC"/>
    <property type="match status" value="1"/>
</dbReference>
<dbReference type="GO" id="GO:0008270">
    <property type="term" value="F:zinc ion binding"/>
    <property type="evidence" value="ECO:0007669"/>
    <property type="project" value="InterPro"/>
</dbReference>
<dbReference type="VEuPathDB" id="FungiDB:A1Q1_03150"/>